<protein>
    <submittedName>
        <fullName evidence="2">Bifunctional helix-turn-helix transcriptional regulator/GNAT family N-acetyltransferase</fullName>
    </submittedName>
</protein>
<dbReference type="PANTHER" id="PTHR33164:SF43">
    <property type="entry name" value="HTH-TYPE TRANSCRIPTIONAL REPRESSOR YETL"/>
    <property type="match status" value="1"/>
</dbReference>
<dbReference type="Gene3D" id="3.40.630.30">
    <property type="match status" value="1"/>
</dbReference>
<dbReference type="CDD" id="cd00090">
    <property type="entry name" value="HTH_ARSR"/>
    <property type="match status" value="1"/>
</dbReference>
<sequence length="324" mass="34665">MDVVREGGIGFLGSRLKRLGERMQAGAARITSDAGLPVQPMHMAFLAALDGDARTVGQLVEAIGISQPGVTRGIGQLADLGLVRSEQGEDQRQRTISLTPTGAAVLARARVHVWPRVEDAVRMLLGEGADIFMAQITALETALAATPLDMLAARSGAPALTIRDYSDDLARDFADINVEWISAMFHLEAADRAVLDHPREQIIDAGGTILFVEARGLGIVGTGALRPSGDGGLELTKMGVRASARGLKAGEFLLAALIERAQAMGHDPFYLLTNARCAAAVHLYEKLGFQHDPGIMARYGARYERCDVAMRYRSSPNIRPSAGR</sequence>
<dbReference type="InterPro" id="IPR000835">
    <property type="entry name" value="HTH_MarR-typ"/>
</dbReference>
<dbReference type="RefSeq" id="WP_265270808.1">
    <property type="nucleotide sequence ID" value="NZ_JANFAV010000017.1"/>
</dbReference>
<dbReference type="GO" id="GO:0016747">
    <property type="term" value="F:acyltransferase activity, transferring groups other than amino-acyl groups"/>
    <property type="evidence" value="ECO:0007669"/>
    <property type="project" value="InterPro"/>
</dbReference>
<name>A0AA41ZD39_9SPHN</name>
<comment type="caution">
    <text evidence="2">The sequence shown here is derived from an EMBL/GenBank/DDBJ whole genome shotgun (WGS) entry which is preliminary data.</text>
</comment>
<dbReference type="InterPro" id="IPR036388">
    <property type="entry name" value="WH-like_DNA-bd_sf"/>
</dbReference>
<dbReference type="InterPro" id="IPR011991">
    <property type="entry name" value="ArsR-like_HTH"/>
</dbReference>
<evidence type="ECO:0000313" key="2">
    <source>
        <dbReference type="EMBL" id="MCW6536941.1"/>
    </source>
</evidence>
<feature type="domain" description="N-acetyltransferase" evidence="1">
    <location>
        <begin position="160"/>
        <end position="309"/>
    </location>
</feature>
<proteinExistence type="predicted"/>
<dbReference type="InterPro" id="IPR016181">
    <property type="entry name" value="Acyl_CoA_acyltransferase"/>
</dbReference>
<dbReference type="Proteomes" id="UP001165565">
    <property type="component" value="Unassembled WGS sequence"/>
</dbReference>
<dbReference type="InterPro" id="IPR000182">
    <property type="entry name" value="GNAT_dom"/>
</dbReference>
<dbReference type="InterPro" id="IPR039422">
    <property type="entry name" value="MarR/SlyA-like"/>
</dbReference>
<dbReference type="EMBL" id="JANFAV010000017">
    <property type="protein sequence ID" value="MCW6536941.1"/>
    <property type="molecule type" value="Genomic_DNA"/>
</dbReference>
<dbReference type="PANTHER" id="PTHR33164">
    <property type="entry name" value="TRANSCRIPTIONAL REGULATOR, MARR FAMILY"/>
    <property type="match status" value="1"/>
</dbReference>
<dbReference type="SMART" id="SM00347">
    <property type="entry name" value="HTH_MARR"/>
    <property type="match status" value="1"/>
</dbReference>
<organism evidence="2 3">
    <name type="scientific">Sphingomonas lycopersici</name>
    <dbReference type="NCBI Taxonomy" id="2951807"/>
    <lineage>
        <taxon>Bacteria</taxon>
        <taxon>Pseudomonadati</taxon>
        <taxon>Pseudomonadota</taxon>
        <taxon>Alphaproteobacteria</taxon>
        <taxon>Sphingomonadales</taxon>
        <taxon>Sphingomonadaceae</taxon>
        <taxon>Sphingomonas</taxon>
    </lineage>
</organism>
<dbReference type="PROSITE" id="PS51186">
    <property type="entry name" value="GNAT"/>
    <property type="match status" value="1"/>
</dbReference>
<evidence type="ECO:0000259" key="1">
    <source>
        <dbReference type="PROSITE" id="PS51186"/>
    </source>
</evidence>
<dbReference type="GO" id="GO:0006950">
    <property type="term" value="P:response to stress"/>
    <property type="evidence" value="ECO:0007669"/>
    <property type="project" value="TreeGrafter"/>
</dbReference>
<dbReference type="InterPro" id="IPR036390">
    <property type="entry name" value="WH_DNA-bd_sf"/>
</dbReference>
<dbReference type="Pfam" id="PF12802">
    <property type="entry name" value="MarR_2"/>
    <property type="match status" value="1"/>
</dbReference>
<evidence type="ECO:0000313" key="3">
    <source>
        <dbReference type="Proteomes" id="UP001165565"/>
    </source>
</evidence>
<dbReference type="Gene3D" id="1.10.10.10">
    <property type="entry name" value="Winged helix-like DNA-binding domain superfamily/Winged helix DNA-binding domain"/>
    <property type="match status" value="1"/>
</dbReference>
<dbReference type="GO" id="GO:0003700">
    <property type="term" value="F:DNA-binding transcription factor activity"/>
    <property type="evidence" value="ECO:0007669"/>
    <property type="project" value="InterPro"/>
</dbReference>
<dbReference type="Pfam" id="PF00583">
    <property type="entry name" value="Acetyltransf_1"/>
    <property type="match status" value="1"/>
</dbReference>
<gene>
    <name evidence="2" type="ORF">NEE01_19355</name>
</gene>
<dbReference type="AlphaFoldDB" id="A0AA41ZD39"/>
<accession>A0AA41ZD39</accession>
<dbReference type="SUPFAM" id="SSF46785">
    <property type="entry name" value="Winged helix' DNA-binding domain"/>
    <property type="match status" value="1"/>
</dbReference>
<reference evidence="2" key="1">
    <citation type="submission" date="2022-06" db="EMBL/GenBank/DDBJ databases">
        <title>Sphingomonas sp. nov. isolated from rhizosphere soil of tomato.</title>
        <authorList>
            <person name="Dong H."/>
            <person name="Gao R."/>
        </authorList>
    </citation>
    <scope>NUCLEOTIDE SEQUENCE</scope>
    <source>
        <strain evidence="2">MMSM24</strain>
    </source>
</reference>
<keyword evidence="3" id="KW-1185">Reference proteome</keyword>
<dbReference type="SUPFAM" id="SSF55729">
    <property type="entry name" value="Acyl-CoA N-acyltransferases (Nat)"/>
    <property type="match status" value="1"/>
</dbReference>